<evidence type="ECO:0000313" key="4">
    <source>
        <dbReference type="Proteomes" id="UP000198797"/>
    </source>
</evidence>
<dbReference type="Pfam" id="PF19054">
    <property type="entry name" value="DUF5753"/>
    <property type="match status" value="1"/>
</dbReference>
<dbReference type="Pfam" id="PF13560">
    <property type="entry name" value="HTH_31"/>
    <property type="match status" value="1"/>
</dbReference>
<dbReference type="OrthoDB" id="5177725at2"/>
<reference evidence="4" key="1">
    <citation type="submission" date="2016-06" db="EMBL/GenBank/DDBJ databases">
        <authorList>
            <person name="Varghese N."/>
            <person name="Submissions Spin"/>
        </authorList>
    </citation>
    <scope>NUCLEOTIDE SEQUENCE [LARGE SCALE GENOMIC DNA]</scope>
    <source>
        <strain evidence="4">DSM 44100</strain>
    </source>
</reference>
<sequence length="356" mass="37891">MPLSSSPVIRRARLGAELRQLRRREALTLEQVCARLGWASTSKLSRIELGQSRPDLADVLDLLDIYEVPSPQREALIVIARDAATGRGWWKALGEMSERQRTYAELEAGAAAIVEYQPTVLPGLLQAPGYARLRITAGRLLHPDVDVEADLRARLTRQGVLRRPDPPRYTALLDERACDPAGLPAEVWREQLDQLLAFAELPHVTIRMVPRTAVPRGGAYPLTAFSCYSFPDPADPRTVMLEALTTDVRLASDADVGRYDRMIGWLSAAALSAAETVDLLGRRAAGLVVGPPTGTAVGPGDGGGPVHCGGAAAEGADGSGRGTPEASRRAAGPGSPVAVEATLGVDDLTGDPVRLP</sequence>
<dbReference type="PROSITE" id="PS50943">
    <property type="entry name" value="HTH_CROC1"/>
    <property type="match status" value="1"/>
</dbReference>
<dbReference type="AlphaFoldDB" id="A0A1C4U344"/>
<evidence type="ECO:0000256" key="1">
    <source>
        <dbReference type="SAM" id="MobiDB-lite"/>
    </source>
</evidence>
<dbReference type="InterPro" id="IPR043917">
    <property type="entry name" value="DUF5753"/>
</dbReference>
<gene>
    <name evidence="3" type="ORF">GA0070216_101220</name>
</gene>
<dbReference type="EMBL" id="FMCU01000001">
    <property type="protein sequence ID" value="SCE66100.1"/>
    <property type="molecule type" value="Genomic_DNA"/>
</dbReference>
<organism evidence="3 4">
    <name type="scientific">Micromonospora matsumotoense</name>
    <dbReference type="NCBI Taxonomy" id="121616"/>
    <lineage>
        <taxon>Bacteria</taxon>
        <taxon>Bacillati</taxon>
        <taxon>Actinomycetota</taxon>
        <taxon>Actinomycetes</taxon>
        <taxon>Micromonosporales</taxon>
        <taxon>Micromonosporaceae</taxon>
        <taxon>Micromonospora</taxon>
    </lineage>
</organism>
<dbReference type="InterPro" id="IPR010982">
    <property type="entry name" value="Lambda_DNA-bd_dom_sf"/>
</dbReference>
<dbReference type="Proteomes" id="UP000198797">
    <property type="component" value="Unassembled WGS sequence"/>
</dbReference>
<dbReference type="GO" id="GO:0003677">
    <property type="term" value="F:DNA binding"/>
    <property type="evidence" value="ECO:0007669"/>
    <property type="project" value="InterPro"/>
</dbReference>
<feature type="compositionally biased region" description="Gly residues" evidence="1">
    <location>
        <begin position="297"/>
        <end position="307"/>
    </location>
</feature>
<dbReference type="InterPro" id="IPR001387">
    <property type="entry name" value="Cro/C1-type_HTH"/>
</dbReference>
<dbReference type="SUPFAM" id="SSF47413">
    <property type="entry name" value="lambda repressor-like DNA-binding domains"/>
    <property type="match status" value="1"/>
</dbReference>
<keyword evidence="4" id="KW-1185">Reference proteome</keyword>
<dbReference type="SMART" id="SM00530">
    <property type="entry name" value="HTH_XRE"/>
    <property type="match status" value="1"/>
</dbReference>
<dbReference type="Gene3D" id="1.10.260.40">
    <property type="entry name" value="lambda repressor-like DNA-binding domains"/>
    <property type="match status" value="1"/>
</dbReference>
<accession>A0A1C4U344</accession>
<name>A0A1C4U344_9ACTN</name>
<protein>
    <submittedName>
        <fullName evidence="3">Helix-turn-helix domain-containing protein</fullName>
    </submittedName>
</protein>
<feature type="domain" description="HTH cro/C1-type" evidence="2">
    <location>
        <begin position="18"/>
        <end position="73"/>
    </location>
</feature>
<dbReference type="STRING" id="121616.GA0070216_101220"/>
<feature type="region of interest" description="Disordered" evidence="1">
    <location>
        <begin position="296"/>
        <end position="356"/>
    </location>
</feature>
<evidence type="ECO:0000259" key="2">
    <source>
        <dbReference type="PROSITE" id="PS50943"/>
    </source>
</evidence>
<evidence type="ECO:0000313" key="3">
    <source>
        <dbReference type="EMBL" id="SCE66100.1"/>
    </source>
</evidence>
<dbReference type="CDD" id="cd00093">
    <property type="entry name" value="HTH_XRE"/>
    <property type="match status" value="1"/>
</dbReference>
<proteinExistence type="predicted"/>